<reference evidence="1 2" key="2">
    <citation type="journal article" date="2018" name="Plant J.">
        <title>The Physcomitrella patens chromosome-scale assembly reveals moss genome structure and evolution.</title>
        <authorList>
            <person name="Lang D."/>
            <person name="Ullrich K.K."/>
            <person name="Murat F."/>
            <person name="Fuchs J."/>
            <person name="Jenkins J."/>
            <person name="Haas F.B."/>
            <person name="Piednoel M."/>
            <person name="Gundlach H."/>
            <person name="Van Bel M."/>
            <person name="Meyberg R."/>
            <person name="Vives C."/>
            <person name="Morata J."/>
            <person name="Symeonidi A."/>
            <person name="Hiss M."/>
            <person name="Muchero W."/>
            <person name="Kamisugi Y."/>
            <person name="Saleh O."/>
            <person name="Blanc G."/>
            <person name="Decker E.L."/>
            <person name="van Gessel N."/>
            <person name="Grimwood J."/>
            <person name="Hayes R.D."/>
            <person name="Graham S.W."/>
            <person name="Gunter L.E."/>
            <person name="McDaniel S.F."/>
            <person name="Hoernstein S.N.W."/>
            <person name="Larsson A."/>
            <person name="Li F.W."/>
            <person name="Perroud P.F."/>
            <person name="Phillips J."/>
            <person name="Ranjan P."/>
            <person name="Rokshar D.S."/>
            <person name="Rothfels C.J."/>
            <person name="Schneider L."/>
            <person name="Shu S."/>
            <person name="Stevenson D.W."/>
            <person name="Thummler F."/>
            <person name="Tillich M."/>
            <person name="Villarreal Aguilar J.C."/>
            <person name="Widiez T."/>
            <person name="Wong G.K."/>
            <person name="Wymore A."/>
            <person name="Zhang Y."/>
            <person name="Zimmer A.D."/>
            <person name="Quatrano R.S."/>
            <person name="Mayer K.F.X."/>
            <person name="Goodstein D."/>
            <person name="Casacuberta J.M."/>
            <person name="Vandepoele K."/>
            <person name="Reski R."/>
            <person name="Cuming A.C."/>
            <person name="Tuskan G.A."/>
            <person name="Maumus F."/>
            <person name="Salse J."/>
            <person name="Schmutz J."/>
            <person name="Rensing S.A."/>
        </authorList>
    </citation>
    <scope>NUCLEOTIDE SEQUENCE [LARGE SCALE GENOMIC DNA]</scope>
    <source>
        <strain evidence="1 2">cv. Gransden 2004</strain>
    </source>
</reference>
<sequence>LAAAPCLQVFVACTATSSCTNAAVVHVGSICLDERRKLSLLGADSYADSLVLGKRRCWCGSGRVGSK</sequence>
<dbReference type="Proteomes" id="UP000006727">
    <property type="component" value="Chromosome 23"/>
</dbReference>
<dbReference type="Gramene" id="Pp3c23_21430V3.2">
    <property type="protein sequence ID" value="Pp3c23_21430V3.2"/>
    <property type="gene ID" value="Pp3c23_21430"/>
</dbReference>
<organism evidence="1 2">
    <name type="scientific">Physcomitrium patens</name>
    <name type="common">Spreading-leaved earth moss</name>
    <name type="synonym">Physcomitrella patens</name>
    <dbReference type="NCBI Taxonomy" id="3218"/>
    <lineage>
        <taxon>Eukaryota</taxon>
        <taxon>Viridiplantae</taxon>
        <taxon>Streptophyta</taxon>
        <taxon>Embryophyta</taxon>
        <taxon>Bryophyta</taxon>
        <taxon>Bryophytina</taxon>
        <taxon>Bryopsida</taxon>
        <taxon>Funariidae</taxon>
        <taxon>Funariales</taxon>
        <taxon>Funariaceae</taxon>
        <taxon>Physcomitrium</taxon>
    </lineage>
</organism>
<evidence type="ECO:0000313" key="1">
    <source>
        <dbReference type="EnsemblPlants" id="Pp3c23_21430V3.2"/>
    </source>
</evidence>
<reference evidence="1" key="3">
    <citation type="submission" date="2020-12" db="UniProtKB">
        <authorList>
            <consortium name="EnsemblPlants"/>
        </authorList>
    </citation>
    <scope>IDENTIFICATION</scope>
</reference>
<evidence type="ECO:0000313" key="2">
    <source>
        <dbReference type="Proteomes" id="UP000006727"/>
    </source>
</evidence>
<protein>
    <submittedName>
        <fullName evidence="1">Uncharacterized protein</fullName>
    </submittedName>
</protein>
<keyword evidence="2" id="KW-1185">Reference proteome</keyword>
<dbReference type="AlphaFoldDB" id="A0A7I4FG64"/>
<dbReference type="EMBL" id="ABEU02000023">
    <property type="status" value="NOT_ANNOTATED_CDS"/>
    <property type="molecule type" value="Genomic_DNA"/>
</dbReference>
<reference evidence="1 2" key="1">
    <citation type="journal article" date="2008" name="Science">
        <title>The Physcomitrella genome reveals evolutionary insights into the conquest of land by plants.</title>
        <authorList>
            <person name="Rensing S."/>
            <person name="Lang D."/>
            <person name="Zimmer A."/>
            <person name="Terry A."/>
            <person name="Salamov A."/>
            <person name="Shapiro H."/>
            <person name="Nishiyama T."/>
            <person name="Perroud P.-F."/>
            <person name="Lindquist E."/>
            <person name="Kamisugi Y."/>
            <person name="Tanahashi T."/>
            <person name="Sakakibara K."/>
            <person name="Fujita T."/>
            <person name="Oishi K."/>
            <person name="Shin-I T."/>
            <person name="Kuroki Y."/>
            <person name="Toyoda A."/>
            <person name="Suzuki Y."/>
            <person name="Hashimoto A."/>
            <person name="Yamaguchi K."/>
            <person name="Sugano A."/>
            <person name="Kohara Y."/>
            <person name="Fujiyama A."/>
            <person name="Anterola A."/>
            <person name="Aoki S."/>
            <person name="Ashton N."/>
            <person name="Barbazuk W.B."/>
            <person name="Barker E."/>
            <person name="Bennetzen J."/>
            <person name="Bezanilla M."/>
            <person name="Blankenship R."/>
            <person name="Cho S.H."/>
            <person name="Dutcher S."/>
            <person name="Estelle M."/>
            <person name="Fawcett J.A."/>
            <person name="Gundlach H."/>
            <person name="Hanada K."/>
            <person name="Heyl A."/>
            <person name="Hicks K.A."/>
            <person name="Hugh J."/>
            <person name="Lohr M."/>
            <person name="Mayer K."/>
            <person name="Melkozernov A."/>
            <person name="Murata T."/>
            <person name="Nelson D."/>
            <person name="Pils B."/>
            <person name="Prigge M."/>
            <person name="Reiss B."/>
            <person name="Renner T."/>
            <person name="Rombauts S."/>
            <person name="Rushton P."/>
            <person name="Sanderfoot A."/>
            <person name="Schween G."/>
            <person name="Shiu S.-H."/>
            <person name="Stueber K."/>
            <person name="Theodoulou F.L."/>
            <person name="Tu H."/>
            <person name="Van de Peer Y."/>
            <person name="Verrier P.J."/>
            <person name="Waters E."/>
            <person name="Wood A."/>
            <person name="Yang L."/>
            <person name="Cove D."/>
            <person name="Cuming A."/>
            <person name="Hasebe M."/>
            <person name="Lucas S."/>
            <person name="Mishler D.B."/>
            <person name="Reski R."/>
            <person name="Grigoriev I."/>
            <person name="Quatrano R.S."/>
            <person name="Boore J.L."/>
        </authorList>
    </citation>
    <scope>NUCLEOTIDE SEQUENCE [LARGE SCALE GENOMIC DNA]</scope>
    <source>
        <strain evidence="1 2">cv. Gransden 2004</strain>
    </source>
</reference>
<name>A0A7I4FG64_PHYPA</name>
<dbReference type="EnsemblPlants" id="Pp3c23_21430V3.2">
    <property type="protein sequence ID" value="Pp3c23_21430V3.2"/>
    <property type="gene ID" value="Pp3c23_21430"/>
</dbReference>
<accession>A0A7I4FG64</accession>
<proteinExistence type="predicted"/>